<evidence type="ECO:0000256" key="4">
    <source>
        <dbReference type="ARBA" id="ARBA00023163"/>
    </source>
</evidence>
<evidence type="ECO:0000256" key="1">
    <source>
        <dbReference type="ARBA" id="ARBA00009437"/>
    </source>
</evidence>
<dbReference type="GO" id="GO:0043565">
    <property type="term" value="F:sequence-specific DNA binding"/>
    <property type="evidence" value="ECO:0007669"/>
    <property type="project" value="TreeGrafter"/>
</dbReference>
<accession>A0A4S3K4E8</accession>
<dbReference type="PROSITE" id="PS50931">
    <property type="entry name" value="HTH_LYSR"/>
    <property type="match status" value="1"/>
</dbReference>
<evidence type="ECO:0000256" key="2">
    <source>
        <dbReference type="ARBA" id="ARBA00023015"/>
    </source>
</evidence>
<dbReference type="SUPFAM" id="SSF46785">
    <property type="entry name" value="Winged helix' DNA-binding domain"/>
    <property type="match status" value="1"/>
</dbReference>
<dbReference type="Gene3D" id="3.40.190.290">
    <property type="match status" value="1"/>
</dbReference>
<keyword evidence="2" id="KW-0805">Transcription regulation</keyword>
<keyword evidence="7" id="KW-1185">Reference proteome</keyword>
<dbReference type="InterPro" id="IPR000847">
    <property type="entry name" value="LysR_HTH_N"/>
</dbReference>
<organism evidence="6 7">
    <name type="scientific">Panacagrimonas perspica</name>
    <dbReference type="NCBI Taxonomy" id="381431"/>
    <lineage>
        <taxon>Bacteria</taxon>
        <taxon>Pseudomonadati</taxon>
        <taxon>Pseudomonadota</taxon>
        <taxon>Gammaproteobacteria</taxon>
        <taxon>Nevskiales</taxon>
        <taxon>Nevskiaceae</taxon>
        <taxon>Panacagrimonas</taxon>
    </lineage>
</organism>
<dbReference type="InterPro" id="IPR058163">
    <property type="entry name" value="LysR-type_TF_proteobact-type"/>
</dbReference>
<dbReference type="OrthoDB" id="570111at2"/>
<evidence type="ECO:0000313" key="7">
    <source>
        <dbReference type="Proteomes" id="UP000295341"/>
    </source>
</evidence>
<comment type="similarity">
    <text evidence="1">Belongs to the LysR transcriptional regulatory family.</text>
</comment>
<dbReference type="PANTHER" id="PTHR30537">
    <property type="entry name" value="HTH-TYPE TRANSCRIPTIONAL REGULATOR"/>
    <property type="match status" value="1"/>
</dbReference>
<dbReference type="EMBL" id="SOBT01000008">
    <property type="protein sequence ID" value="TDU31843.1"/>
    <property type="molecule type" value="Genomic_DNA"/>
</dbReference>
<dbReference type="GO" id="GO:0006351">
    <property type="term" value="P:DNA-templated transcription"/>
    <property type="evidence" value="ECO:0007669"/>
    <property type="project" value="TreeGrafter"/>
</dbReference>
<keyword evidence="4" id="KW-0804">Transcription</keyword>
<dbReference type="RefSeq" id="WP_133880401.1">
    <property type="nucleotide sequence ID" value="NZ_MWIN01000012.1"/>
</dbReference>
<proteinExistence type="inferred from homology"/>
<reference evidence="6 7" key="1">
    <citation type="submission" date="2019-03" db="EMBL/GenBank/DDBJ databases">
        <title>Genomic Encyclopedia of Type Strains, Phase IV (KMG-IV): sequencing the most valuable type-strain genomes for metagenomic binning, comparative biology and taxonomic classification.</title>
        <authorList>
            <person name="Goeker M."/>
        </authorList>
    </citation>
    <scope>NUCLEOTIDE SEQUENCE [LARGE SCALE GENOMIC DNA]</scope>
    <source>
        <strain evidence="6 7">DSM 26377</strain>
    </source>
</reference>
<dbReference type="GO" id="GO:0003700">
    <property type="term" value="F:DNA-binding transcription factor activity"/>
    <property type="evidence" value="ECO:0007669"/>
    <property type="project" value="InterPro"/>
</dbReference>
<comment type="caution">
    <text evidence="6">The sequence shown here is derived from an EMBL/GenBank/DDBJ whole genome shotgun (WGS) entry which is preliminary data.</text>
</comment>
<keyword evidence="3" id="KW-0238">DNA-binding</keyword>
<gene>
    <name evidence="6" type="ORF">DFR24_1226</name>
</gene>
<evidence type="ECO:0000256" key="3">
    <source>
        <dbReference type="ARBA" id="ARBA00023125"/>
    </source>
</evidence>
<dbReference type="InterPro" id="IPR036388">
    <property type="entry name" value="WH-like_DNA-bd_sf"/>
</dbReference>
<dbReference type="InterPro" id="IPR005119">
    <property type="entry name" value="LysR_subst-bd"/>
</dbReference>
<dbReference type="PANTHER" id="PTHR30537:SF3">
    <property type="entry name" value="TRANSCRIPTIONAL REGULATORY PROTEIN"/>
    <property type="match status" value="1"/>
</dbReference>
<dbReference type="SUPFAM" id="SSF53850">
    <property type="entry name" value="Periplasmic binding protein-like II"/>
    <property type="match status" value="1"/>
</dbReference>
<dbReference type="Gene3D" id="1.10.10.10">
    <property type="entry name" value="Winged helix-like DNA-binding domain superfamily/Winged helix DNA-binding domain"/>
    <property type="match status" value="1"/>
</dbReference>
<dbReference type="AlphaFoldDB" id="A0A4S3K4E8"/>
<feature type="domain" description="HTH lysR-type" evidence="5">
    <location>
        <begin position="7"/>
        <end position="64"/>
    </location>
</feature>
<dbReference type="Pfam" id="PF03466">
    <property type="entry name" value="LysR_substrate"/>
    <property type="match status" value="1"/>
</dbReference>
<dbReference type="Proteomes" id="UP000295341">
    <property type="component" value="Unassembled WGS sequence"/>
</dbReference>
<evidence type="ECO:0000313" key="6">
    <source>
        <dbReference type="EMBL" id="TDU31843.1"/>
    </source>
</evidence>
<name>A0A4S3K4E8_9GAMM</name>
<evidence type="ECO:0000259" key="5">
    <source>
        <dbReference type="PROSITE" id="PS50931"/>
    </source>
</evidence>
<dbReference type="Pfam" id="PF00126">
    <property type="entry name" value="HTH_1"/>
    <property type="match status" value="1"/>
</dbReference>
<dbReference type="InterPro" id="IPR036390">
    <property type="entry name" value="WH_DNA-bd_sf"/>
</dbReference>
<sequence length="297" mass="32748">MSPTPELDWNDIPLMLSLARAGSMSSAARELGVDVSTISRRVAAVEAVLQTRLFIRSNRGYEPTDAGAVFMARAGNVIGEVRAMLTETRAEAEGISGPVRITGVNALFDRWLMRHVPALVEAYPHLRIELLTDNSNLSFTRREADFALRLAQPTEDAALVMRRLGDIGFGVYGAPRFAGVSPAQWGEQPWLSYRDDLSGLPEMQWLSRLQPEPRRVLQVSNVTTLIEACEAGLGLALLPWLLGDSPGLRRLSTKPEVRRDLWLLSHRDAARIKRFNAVGDWLHQAFVADAASLSGPV</sequence>
<protein>
    <submittedName>
        <fullName evidence="6">LysR family transcriptional regulator</fullName>
    </submittedName>
</protein>